<dbReference type="EMBL" id="JAIZAY010000007">
    <property type="protein sequence ID" value="KAJ8038984.1"/>
    <property type="molecule type" value="Genomic_DNA"/>
</dbReference>
<reference evidence="1" key="1">
    <citation type="submission" date="2021-10" db="EMBL/GenBank/DDBJ databases">
        <title>Tropical sea cucumber genome reveals ecological adaptation and Cuvierian tubules defense mechanism.</title>
        <authorList>
            <person name="Chen T."/>
        </authorList>
    </citation>
    <scope>NUCLEOTIDE SEQUENCE</scope>
    <source>
        <strain evidence="1">Nanhai2018</strain>
        <tissue evidence="1">Muscle</tissue>
    </source>
</reference>
<evidence type="ECO:0000313" key="2">
    <source>
        <dbReference type="Proteomes" id="UP001152320"/>
    </source>
</evidence>
<sequence length="155" mass="17729">MKIIYGPSKRGTIQILDKDGTSILTDKQEQINRWHDHFCELLNRQGTITEEALGRVKSRPILHELDAPPTLEEVMRASKQLKPNKALRPDGIAAEIFQHGGDQLTSCMHRLFTKIWEDVDLPQDFRDDLIVTIYKNKGYKETATTNEASLSSRLQ</sequence>
<gene>
    <name evidence="1" type="ORF">HOLleu_16561</name>
</gene>
<dbReference type="AlphaFoldDB" id="A0A9Q1HAI0"/>
<comment type="caution">
    <text evidence="1">The sequence shown here is derived from an EMBL/GenBank/DDBJ whole genome shotgun (WGS) entry which is preliminary data.</text>
</comment>
<keyword evidence="2" id="KW-1185">Reference proteome</keyword>
<dbReference type="PANTHER" id="PTHR19446">
    <property type="entry name" value="REVERSE TRANSCRIPTASES"/>
    <property type="match status" value="1"/>
</dbReference>
<name>A0A9Q1HAI0_HOLLE</name>
<accession>A0A9Q1HAI0</accession>
<protein>
    <submittedName>
        <fullName evidence="1">Uncharacterized protein</fullName>
    </submittedName>
</protein>
<dbReference type="OrthoDB" id="413860at2759"/>
<dbReference type="Proteomes" id="UP001152320">
    <property type="component" value="Chromosome 7"/>
</dbReference>
<organism evidence="1 2">
    <name type="scientific">Holothuria leucospilota</name>
    <name type="common">Black long sea cucumber</name>
    <name type="synonym">Mertensiothuria leucospilota</name>
    <dbReference type="NCBI Taxonomy" id="206669"/>
    <lineage>
        <taxon>Eukaryota</taxon>
        <taxon>Metazoa</taxon>
        <taxon>Echinodermata</taxon>
        <taxon>Eleutherozoa</taxon>
        <taxon>Echinozoa</taxon>
        <taxon>Holothuroidea</taxon>
        <taxon>Aspidochirotacea</taxon>
        <taxon>Aspidochirotida</taxon>
        <taxon>Holothuriidae</taxon>
        <taxon>Holothuria</taxon>
    </lineage>
</organism>
<evidence type="ECO:0000313" key="1">
    <source>
        <dbReference type="EMBL" id="KAJ8038984.1"/>
    </source>
</evidence>
<proteinExistence type="predicted"/>